<evidence type="ECO:0000256" key="1">
    <source>
        <dbReference type="SAM" id="MobiDB-lite"/>
    </source>
</evidence>
<evidence type="ECO:0000313" key="4">
    <source>
        <dbReference type="Proteomes" id="UP000217199"/>
    </source>
</evidence>
<feature type="compositionally biased region" description="Polar residues" evidence="1">
    <location>
        <begin position="120"/>
        <end position="129"/>
    </location>
</feature>
<feature type="compositionally biased region" description="Basic and acidic residues" evidence="1">
    <location>
        <begin position="55"/>
        <end position="82"/>
    </location>
</feature>
<reference evidence="3 4" key="1">
    <citation type="journal article" date="2017" name="Mol. Ecol.">
        <title>Comparative and population genomic landscape of Phellinus noxius: A hypervariable fungus causing root rot in trees.</title>
        <authorList>
            <person name="Chung C.L."/>
            <person name="Lee T.J."/>
            <person name="Akiba M."/>
            <person name="Lee H.H."/>
            <person name="Kuo T.H."/>
            <person name="Liu D."/>
            <person name="Ke H.M."/>
            <person name="Yokoi T."/>
            <person name="Roa M.B."/>
            <person name="Lu M.J."/>
            <person name="Chang Y.Y."/>
            <person name="Ann P.J."/>
            <person name="Tsai J.N."/>
            <person name="Chen C.Y."/>
            <person name="Tzean S.S."/>
            <person name="Ota Y."/>
            <person name="Hattori T."/>
            <person name="Sahashi N."/>
            <person name="Liou R.F."/>
            <person name="Kikuchi T."/>
            <person name="Tsai I.J."/>
        </authorList>
    </citation>
    <scope>NUCLEOTIDE SEQUENCE [LARGE SCALE GENOMIC DNA]</scope>
    <source>
        <strain evidence="3 4">FFPRI411160</strain>
    </source>
</reference>
<feature type="region of interest" description="Disordered" evidence="1">
    <location>
        <begin position="331"/>
        <end position="354"/>
    </location>
</feature>
<feature type="region of interest" description="Disordered" evidence="1">
    <location>
        <begin position="21"/>
        <end position="168"/>
    </location>
</feature>
<dbReference type="GO" id="GO:0003676">
    <property type="term" value="F:nucleic acid binding"/>
    <property type="evidence" value="ECO:0007669"/>
    <property type="project" value="InterPro"/>
</dbReference>
<dbReference type="Proteomes" id="UP000217199">
    <property type="component" value="Unassembled WGS sequence"/>
</dbReference>
<accession>A0A286UM93</accession>
<feature type="compositionally biased region" description="Basic and acidic residues" evidence="1">
    <location>
        <begin position="32"/>
        <end position="46"/>
    </location>
</feature>
<dbReference type="EMBL" id="NBII01000003">
    <property type="protein sequence ID" value="PAV20727.1"/>
    <property type="molecule type" value="Genomic_DNA"/>
</dbReference>
<dbReference type="PANTHER" id="PTHR21032:SF0">
    <property type="entry name" value="G PATCH DOMAIN-CONTAINING PROTEIN 11"/>
    <property type="match status" value="1"/>
</dbReference>
<dbReference type="GO" id="GO:0000776">
    <property type="term" value="C:kinetochore"/>
    <property type="evidence" value="ECO:0007669"/>
    <property type="project" value="TreeGrafter"/>
</dbReference>
<dbReference type="InterPro" id="IPR039249">
    <property type="entry name" value="GPATCH11"/>
</dbReference>
<comment type="caution">
    <text evidence="3">The sequence shown here is derived from an EMBL/GenBank/DDBJ whole genome shotgun (WGS) entry which is preliminary data.</text>
</comment>
<dbReference type="STRING" id="2282107.A0A286UM93"/>
<keyword evidence="4" id="KW-1185">Reference proteome</keyword>
<organism evidence="3 4">
    <name type="scientific">Pyrrhoderma noxium</name>
    <dbReference type="NCBI Taxonomy" id="2282107"/>
    <lineage>
        <taxon>Eukaryota</taxon>
        <taxon>Fungi</taxon>
        <taxon>Dikarya</taxon>
        <taxon>Basidiomycota</taxon>
        <taxon>Agaricomycotina</taxon>
        <taxon>Agaricomycetes</taxon>
        <taxon>Hymenochaetales</taxon>
        <taxon>Hymenochaetaceae</taxon>
        <taxon>Pyrrhoderma</taxon>
    </lineage>
</organism>
<dbReference type="InParanoid" id="A0A286UM93"/>
<proteinExistence type="predicted"/>
<dbReference type="InterPro" id="IPR000467">
    <property type="entry name" value="G_patch_dom"/>
</dbReference>
<evidence type="ECO:0000313" key="3">
    <source>
        <dbReference type="EMBL" id="PAV20727.1"/>
    </source>
</evidence>
<dbReference type="InterPro" id="IPR025239">
    <property type="entry name" value="DUF4187"/>
</dbReference>
<dbReference type="Pfam" id="PF13821">
    <property type="entry name" value="DUF4187"/>
    <property type="match status" value="1"/>
</dbReference>
<evidence type="ECO:0000259" key="2">
    <source>
        <dbReference type="SMART" id="SM01173"/>
    </source>
</evidence>
<dbReference type="PANTHER" id="PTHR21032">
    <property type="entry name" value="G PATCH DOMAIN-CONTAINING PROTEIN 11"/>
    <property type="match status" value="1"/>
</dbReference>
<feature type="compositionally biased region" description="Low complexity" evidence="1">
    <location>
        <begin position="130"/>
        <end position="145"/>
    </location>
</feature>
<dbReference type="SMART" id="SM01173">
    <property type="entry name" value="DUF4187"/>
    <property type="match status" value="1"/>
</dbReference>
<dbReference type="OrthoDB" id="786951at2759"/>
<dbReference type="AlphaFoldDB" id="A0A286UM93"/>
<protein>
    <recommendedName>
        <fullName evidence="2">DUF4187 domain-containing protein</fullName>
    </recommendedName>
</protein>
<sequence>MASNDDEDDYLSDKFLFASEAAASSSKAQTYSERRKQAQKQSDLKNKQNRTKSRRERELEAREEGLKRSLFERAKEEEEQHGKQNKAMNMMLRMGFKPGHSLGSNDSGSHGTGDSDRNTEVQTEVNSPVTVTATTSELHTTSSLLPKASPEYASQASNEEAPDSKHRSIPLPVETWIGKKGVGLGKRASSPDALERAAKAARIEEQSTHDTFRSRTREAFEERRALGRLSAARRTLLSLDEKAGIQFNFLSLDPTDLTDLPPELLEVLSDSLNQVAGIISLDQVNAQPNNPVDKLKMEQAESERLRKQMQADALQPVPDLEPDEDEGAMVTHGSGNGVINNVKAGERPKQGTELPLSLSDEDIDEARAFLMLNARDRLGCVLSYLRHKYHYCFWCGTRYSDKIDLDSNCPGEDEEAHD</sequence>
<name>A0A286UM93_9AGAM</name>
<dbReference type="Pfam" id="PF01585">
    <property type="entry name" value="G-patch"/>
    <property type="match status" value="1"/>
</dbReference>
<gene>
    <name evidence="3" type="ORF">PNOK_0335400</name>
</gene>
<feature type="domain" description="DUF4187" evidence="2">
    <location>
        <begin position="363"/>
        <end position="417"/>
    </location>
</feature>